<comment type="caution">
    <text evidence="2">The sequence shown here is derived from an EMBL/GenBank/DDBJ whole genome shotgun (WGS) entry which is preliminary data.</text>
</comment>
<gene>
    <name evidence="2" type="ORF">J2T57_001500</name>
</gene>
<dbReference type="RefSeq" id="WP_253476362.1">
    <property type="nucleotide sequence ID" value="NZ_JALJXV010000003.1"/>
</dbReference>
<keyword evidence="3" id="KW-1185">Reference proteome</keyword>
<dbReference type="Proteomes" id="UP001205843">
    <property type="component" value="Unassembled WGS sequence"/>
</dbReference>
<dbReference type="EMBL" id="JALJXV010000003">
    <property type="protein sequence ID" value="MCP1674398.1"/>
    <property type="molecule type" value="Genomic_DNA"/>
</dbReference>
<proteinExistence type="predicted"/>
<reference evidence="2" key="1">
    <citation type="submission" date="2022-03" db="EMBL/GenBank/DDBJ databases">
        <title>Genomic Encyclopedia of Type Strains, Phase III (KMG-III): the genomes of soil and plant-associated and newly described type strains.</title>
        <authorList>
            <person name="Whitman W."/>
        </authorList>
    </citation>
    <scope>NUCLEOTIDE SEQUENCE</scope>
    <source>
        <strain evidence="2">ANL 6-2</strain>
    </source>
</reference>
<feature type="compositionally biased region" description="Basic and acidic residues" evidence="1">
    <location>
        <begin position="174"/>
        <end position="183"/>
    </location>
</feature>
<evidence type="ECO:0000256" key="1">
    <source>
        <dbReference type="SAM" id="MobiDB-lite"/>
    </source>
</evidence>
<accession>A0AAE3G4S6</accession>
<feature type="compositionally biased region" description="Low complexity" evidence="1">
    <location>
        <begin position="184"/>
        <end position="199"/>
    </location>
</feature>
<organism evidence="2 3">
    <name type="scientific">Natronocella acetinitrilica</name>
    <dbReference type="NCBI Taxonomy" id="414046"/>
    <lineage>
        <taxon>Bacteria</taxon>
        <taxon>Pseudomonadati</taxon>
        <taxon>Pseudomonadota</taxon>
        <taxon>Gammaproteobacteria</taxon>
        <taxon>Chromatiales</taxon>
        <taxon>Ectothiorhodospiraceae</taxon>
        <taxon>Natronocella</taxon>
    </lineage>
</organism>
<protein>
    <submittedName>
        <fullName evidence="2">Uncharacterized protein</fullName>
    </submittedName>
</protein>
<dbReference type="AlphaFoldDB" id="A0AAE3G4S6"/>
<feature type="region of interest" description="Disordered" evidence="1">
    <location>
        <begin position="174"/>
        <end position="199"/>
    </location>
</feature>
<sequence length="199" mass="22383">MTDLTRIREHIERQGFGWEDCPYTPIRPEWESFPIVEAIRAAEAATGDVYERPAGAEYFTKLKPAVMKILEAYQEDFLRHDREGLEGFSGEFILGVRATGTNLLKLTEQLDVDARESMFEGGTGGMRVYDVVRSFVFDANQTFFHGKDGRVGEIPKAAALTRFERFVETSRARRKLAEREARAATRPSTSASAPTPSGR</sequence>
<name>A0AAE3G4S6_9GAMM</name>
<evidence type="ECO:0000313" key="2">
    <source>
        <dbReference type="EMBL" id="MCP1674398.1"/>
    </source>
</evidence>
<evidence type="ECO:0000313" key="3">
    <source>
        <dbReference type="Proteomes" id="UP001205843"/>
    </source>
</evidence>